<dbReference type="RefSeq" id="WP_163697196.1">
    <property type="nucleotide sequence ID" value="NZ_QXHD01000004.1"/>
</dbReference>
<name>A0A6M0RGV8_9CYAN</name>
<reference evidence="1 2" key="1">
    <citation type="journal article" date="2020" name="Microb. Ecol.">
        <title>Ecogenomics of the Marine Benthic Filamentous Cyanobacterium Adonisia.</title>
        <authorList>
            <person name="Walter J.M."/>
            <person name="Coutinho F.H."/>
            <person name="Leomil L."/>
            <person name="Hargreaves P.I."/>
            <person name="Campeao M.E."/>
            <person name="Vieira V.V."/>
            <person name="Silva B.S."/>
            <person name="Fistarol G.O."/>
            <person name="Salomon P.S."/>
            <person name="Sawabe T."/>
            <person name="Mino S."/>
            <person name="Hosokawa M."/>
            <person name="Miyashita H."/>
            <person name="Maruyama F."/>
            <person name="van Verk M.C."/>
            <person name="Dutilh B.E."/>
            <person name="Thompson C.C."/>
            <person name="Thompson F.L."/>
        </authorList>
    </citation>
    <scope>NUCLEOTIDE SEQUENCE [LARGE SCALE GENOMIC DNA]</scope>
    <source>
        <strain evidence="1 2">CCMR0081</strain>
    </source>
</reference>
<proteinExistence type="predicted"/>
<dbReference type="Proteomes" id="UP000481033">
    <property type="component" value="Unassembled WGS sequence"/>
</dbReference>
<keyword evidence="2" id="KW-1185">Reference proteome</keyword>
<sequence>MGVNWDILKKRFLQADQTAQLESLALNLTRIQFFADSVTGESVVEHLIRESQFFIEWIVPGIDLETSLDQAVELADLQRLLSRWKSNCSDWWGDEQKRQEVARLSQEWCDRILKQHTLSA</sequence>
<dbReference type="EMBL" id="QXHD01000004">
    <property type="protein sequence ID" value="NEZ55379.1"/>
    <property type="molecule type" value="Genomic_DNA"/>
</dbReference>
<accession>A0A6M0RGV8</accession>
<gene>
    <name evidence="1" type="ORF">DXZ20_06750</name>
</gene>
<protein>
    <submittedName>
        <fullName evidence="1">Uncharacterized protein</fullName>
    </submittedName>
</protein>
<organism evidence="1 2">
    <name type="scientific">Adonisia turfae CCMR0081</name>
    <dbReference type="NCBI Taxonomy" id="2292702"/>
    <lineage>
        <taxon>Bacteria</taxon>
        <taxon>Bacillati</taxon>
        <taxon>Cyanobacteriota</taxon>
        <taxon>Adonisia</taxon>
        <taxon>Adonisia turfae</taxon>
    </lineage>
</organism>
<evidence type="ECO:0000313" key="2">
    <source>
        <dbReference type="Proteomes" id="UP000481033"/>
    </source>
</evidence>
<dbReference type="AlphaFoldDB" id="A0A6M0RGV8"/>
<comment type="caution">
    <text evidence="1">The sequence shown here is derived from an EMBL/GenBank/DDBJ whole genome shotgun (WGS) entry which is preliminary data.</text>
</comment>
<evidence type="ECO:0000313" key="1">
    <source>
        <dbReference type="EMBL" id="NEZ55379.1"/>
    </source>
</evidence>